<feature type="chain" id="PRO_5032622921" evidence="2">
    <location>
        <begin position="24"/>
        <end position="467"/>
    </location>
</feature>
<evidence type="ECO:0000313" key="4">
    <source>
        <dbReference type="Proteomes" id="UP000446348"/>
    </source>
</evidence>
<feature type="region of interest" description="Disordered" evidence="1">
    <location>
        <begin position="251"/>
        <end position="384"/>
    </location>
</feature>
<dbReference type="AlphaFoldDB" id="A0A845RKZ5"/>
<accession>A0A845RKZ5</accession>
<dbReference type="EMBL" id="QXWZ01000038">
    <property type="protein sequence ID" value="NBI80223.1"/>
    <property type="molecule type" value="Genomic_DNA"/>
</dbReference>
<evidence type="ECO:0000256" key="2">
    <source>
        <dbReference type="SAM" id="SignalP"/>
    </source>
</evidence>
<organism evidence="3 4">
    <name type="scientific">Anaerotruncus colihominis</name>
    <dbReference type="NCBI Taxonomy" id="169435"/>
    <lineage>
        <taxon>Bacteria</taxon>
        <taxon>Bacillati</taxon>
        <taxon>Bacillota</taxon>
        <taxon>Clostridia</taxon>
        <taxon>Eubacteriales</taxon>
        <taxon>Oscillospiraceae</taxon>
        <taxon>Anaerotruncus</taxon>
    </lineage>
</organism>
<feature type="compositionally biased region" description="Low complexity" evidence="1">
    <location>
        <begin position="253"/>
        <end position="353"/>
    </location>
</feature>
<name>A0A845RKZ5_9FIRM</name>
<comment type="caution">
    <text evidence="3">The sequence shown here is derived from an EMBL/GenBank/DDBJ whole genome shotgun (WGS) entry which is preliminary data.</text>
</comment>
<evidence type="ECO:0000313" key="3">
    <source>
        <dbReference type="EMBL" id="NBI80223.1"/>
    </source>
</evidence>
<feature type="signal peptide" evidence="2">
    <location>
        <begin position="1"/>
        <end position="23"/>
    </location>
</feature>
<keyword evidence="2" id="KW-0732">Signal</keyword>
<protein>
    <submittedName>
        <fullName evidence="3">Uncharacterized protein</fullName>
    </submittedName>
</protein>
<dbReference type="OrthoDB" id="9942830at2"/>
<dbReference type="Proteomes" id="UP000446348">
    <property type="component" value="Unassembled WGS sequence"/>
</dbReference>
<evidence type="ECO:0000256" key="1">
    <source>
        <dbReference type="SAM" id="MobiDB-lite"/>
    </source>
</evidence>
<dbReference type="RefSeq" id="WP_160210920.1">
    <property type="nucleotide sequence ID" value="NZ_QXWZ01000038.1"/>
</dbReference>
<reference evidence="3 4" key="1">
    <citation type="submission" date="2018-08" db="EMBL/GenBank/DDBJ databases">
        <title>Murine metabolic-syndrome-specific gut microbial biobank.</title>
        <authorList>
            <person name="Liu C."/>
        </authorList>
    </citation>
    <scope>NUCLEOTIDE SEQUENCE [LARGE SCALE GENOMIC DNA]</scope>
    <source>
        <strain evidence="3 4">X69</strain>
    </source>
</reference>
<gene>
    <name evidence="3" type="ORF">D3Z39_15410</name>
</gene>
<proteinExistence type="predicted"/>
<sequence length="467" mass="50073">MYRIFAILAALSIAICFCLPVFAASYRDDCADILNDHIREYNGFSRNISDFIAFSGWSGCGDRSVITADSREALATYRIDGAQRVQIQLFSSQSTFAVPSNDYYRMSVRSDEELGQARRCYYDQFQDVVFVQENGRNYSLCNERRGLMLREDSSALRKDCYYGLNVLVSSNGVSFQPINDVRLDKIESQYLEEGTGVFVRETYSAGLPSSAAYVRLAFVECAKIPGRGAADITDRSNLHFLSKVIFEGGALEPGGSSELDSSSSEPDSSSSEPDSSSSEPDSSSSEPDSSSASEMQSSQSSSLVSSSGSSESSSGTESSSSMPAASSSAPQSSSSEPESSGSGPEDMPSDSTGGSSGRGSSKRRISNKPVLPTSPPKAADLWYTEPASLVQPNEQMPLVGGYESLQTDHMPRSDSSDRSDAGITVYRNFSEGPPERAPIPERTLYHGSVGGAGAALMIAGALKNLRR</sequence>